<dbReference type="AlphaFoldDB" id="A0A3M9N9A3"/>
<sequence>MKKLIQSYQKSEKLMSSVIYKTLFKVQILHEYYLTNSDETSVFDNLNNKDTFLMDNFGKNIPCVSNDLQYRLPKAIQNLFSNYHLRLLPDYAGFSIMTEVRANVLPDGTMVYKPLVEIPATVNLLVQLSPKNTLLASVTSKRMNKNIPAIYYFTNEDIPSAKTFPVLSAEIPVFDSSYSYEQGELYIDNSGNVCLFYINGSNKDFLPVTGDGYANTSDEIVVPLQFSYSFNKTDIVTKVNFELKSHTGKTVRSYAFASELPIKKQLLDFRYNQNPAIANPSDEPIARLPVSDASAETVYTLSVTINDATTIVHKLIFFDGDDTVKGCWGIVNIKPQVTNADYNLYDAEGLIIYRKKADGTIITAPVFEVRVKSRSAFWRYINDRNAVLKVDLTSSFLQRDGTNNLASKLPRNASALPRMFTVKDNTGKITEEEFLPNPEEESQIIIEGQKFYKNILVPQSSMFPVDTS</sequence>
<reference evidence="1 2" key="1">
    <citation type="submission" date="2018-11" db="EMBL/GenBank/DDBJ databases">
        <title>Draft genome sequence of Ferruginibacter sp. BO-59.</title>
        <authorList>
            <person name="Im W.T."/>
        </authorList>
    </citation>
    <scope>NUCLEOTIDE SEQUENCE [LARGE SCALE GENOMIC DNA]</scope>
    <source>
        <strain evidence="1 2">BO-59</strain>
    </source>
</reference>
<dbReference type="EMBL" id="RJJR01000016">
    <property type="protein sequence ID" value="RNI33823.1"/>
    <property type="molecule type" value="Genomic_DNA"/>
</dbReference>
<dbReference type="Proteomes" id="UP000267223">
    <property type="component" value="Unassembled WGS sequence"/>
</dbReference>
<comment type="caution">
    <text evidence="1">The sequence shown here is derived from an EMBL/GenBank/DDBJ whole genome shotgun (WGS) entry which is preliminary data.</text>
</comment>
<evidence type="ECO:0000313" key="1">
    <source>
        <dbReference type="EMBL" id="RNI33823.1"/>
    </source>
</evidence>
<accession>A0A3M9N9A3</accession>
<proteinExistence type="predicted"/>
<organism evidence="1 2">
    <name type="scientific">Hanamia caeni</name>
    <dbReference type="NCBI Taxonomy" id="2294116"/>
    <lineage>
        <taxon>Bacteria</taxon>
        <taxon>Pseudomonadati</taxon>
        <taxon>Bacteroidota</taxon>
        <taxon>Chitinophagia</taxon>
        <taxon>Chitinophagales</taxon>
        <taxon>Chitinophagaceae</taxon>
        <taxon>Hanamia</taxon>
    </lineage>
</organism>
<keyword evidence="2" id="KW-1185">Reference proteome</keyword>
<evidence type="ECO:0000313" key="2">
    <source>
        <dbReference type="Proteomes" id="UP000267223"/>
    </source>
</evidence>
<gene>
    <name evidence="1" type="ORF">EFY79_17700</name>
</gene>
<protein>
    <submittedName>
        <fullName evidence="1">Uncharacterized protein</fullName>
    </submittedName>
</protein>
<name>A0A3M9N9A3_9BACT</name>